<organism evidence="2 3">
    <name type="scientific">Mesonia ostreae</name>
    <dbReference type="NCBI Taxonomy" id="861110"/>
    <lineage>
        <taxon>Bacteria</taxon>
        <taxon>Pseudomonadati</taxon>
        <taxon>Bacteroidota</taxon>
        <taxon>Flavobacteriia</taxon>
        <taxon>Flavobacteriales</taxon>
        <taxon>Flavobacteriaceae</taxon>
        <taxon>Mesonia</taxon>
    </lineage>
</organism>
<comment type="caution">
    <text evidence="2">The sequence shown here is derived from an EMBL/GenBank/DDBJ whole genome shotgun (WGS) entry which is preliminary data.</text>
</comment>
<evidence type="ECO:0008006" key="4">
    <source>
        <dbReference type="Google" id="ProtNLM"/>
    </source>
</evidence>
<dbReference type="Proteomes" id="UP001182991">
    <property type="component" value="Unassembled WGS sequence"/>
</dbReference>
<evidence type="ECO:0000313" key="2">
    <source>
        <dbReference type="EMBL" id="MDT0293990.1"/>
    </source>
</evidence>
<dbReference type="EMBL" id="JAVRBG010000004">
    <property type="protein sequence ID" value="MDT0293990.1"/>
    <property type="molecule type" value="Genomic_DNA"/>
</dbReference>
<keyword evidence="3" id="KW-1185">Reference proteome</keyword>
<feature type="chain" id="PRO_5045884092" description="DUF4168 domain-containing protein" evidence="1">
    <location>
        <begin position="24"/>
        <end position="120"/>
    </location>
</feature>
<protein>
    <recommendedName>
        <fullName evidence="4">DUF4168 domain-containing protein</fullName>
    </recommendedName>
</protein>
<proteinExistence type="predicted"/>
<keyword evidence="1" id="KW-0732">Signal</keyword>
<feature type="signal peptide" evidence="1">
    <location>
        <begin position="1"/>
        <end position="23"/>
    </location>
</feature>
<evidence type="ECO:0000256" key="1">
    <source>
        <dbReference type="SAM" id="SignalP"/>
    </source>
</evidence>
<reference evidence="3" key="1">
    <citation type="submission" date="2023-07" db="EMBL/GenBank/DDBJ databases">
        <title>Isolating and identifying novel microbial strains from the Mariana Trench.</title>
        <authorList>
            <person name="Fu H."/>
        </authorList>
    </citation>
    <scope>NUCLEOTIDE SEQUENCE [LARGE SCALE GENOMIC DNA]</scope>
    <source>
        <strain evidence="3">T-y2</strain>
    </source>
</reference>
<evidence type="ECO:0000313" key="3">
    <source>
        <dbReference type="Proteomes" id="UP001182991"/>
    </source>
</evidence>
<accession>A0ABU2KGZ4</accession>
<name>A0ABU2KGZ4_9FLAO</name>
<dbReference type="RefSeq" id="WP_311400945.1">
    <property type="nucleotide sequence ID" value="NZ_JAVRBG010000004.1"/>
</dbReference>
<gene>
    <name evidence="2" type="ORF">RLT85_05025</name>
</gene>
<sequence length="120" mass="14098">MRKIISFIALSIAFLAFTPEMNAQDSKKTEEMVRAETMKQVDMLSESFNLNANDQEKLHRSLYAYNINTTIHTKNVTEKDDAYYANKKKFDKSLIEGFKTYLKEDQINKLVKMLEIELYK</sequence>